<evidence type="ECO:0000259" key="8">
    <source>
        <dbReference type="Pfam" id="PF00999"/>
    </source>
</evidence>
<keyword evidence="3 7" id="KW-0812">Transmembrane</keyword>
<proteinExistence type="predicted"/>
<dbReference type="PANTHER" id="PTHR32468">
    <property type="entry name" value="CATION/H + ANTIPORTER"/>
    <property type="match status" value="1"/>
</dbReference>
<protein>
    <submittedName>
        <fullName evidence="9">K(+)/H(+) antiporter</fullName>
    </submittedName>
</protein>
<evidence type="ECO:0000256" key="3">
    <source>
        <dbReference type="ARBA" id="ARBA00022692"/>
    </source>
</evidence>
<evidence type="ECO:0000256" key="6">
    <source>
        <dbReference type="ARBA" id="ARBA00023136"/>
    </source>
</evidence>
<dbReference type="InterPro" id="IPR050794">
    <property type="entry name" value="CPA2_transporter"/>
</dbReference>
<dbReference type="GO" id="GO:0016020">
    <property type="term" value="C:membrane"/>
    <property type="evidence" value="ECO:0007669"/>
    <property type="project" value="UniProtKB-SubCell"/>
</dbReference>
<dbReference type="InterPro" id="IPR006153">
    <property type="entry name" value="Cation/H_exchanger_TM"/>
</dbReference>
<feature type="transmembrane region" description="Helical" evidence="7">
    <location>
        <begin position="119"/>
        <end position="142"/>
    </location>
</feature>
<keyword evidence="10" id="KW-1185">Reference proteome</keyword>
<keyword evidence="5" id="KW-0406">Ion transport</keyword>
<feature type="transmembrane region" description="Helical" evidence="7">
    <location>
        <begin position="374"/>
        <end position="395"/>
    </location>
</feature>
<comment type="caution">
    <text evidence="9">The sequence shown here is derived from an EMBL/GenBank/DDBJ whole genome shotgun (WGS) entry which is preliminary data.</text>
</comment>
<name>A0A420YMK0_9PEZI</name>
<comment type="subcellular location">
    <subcellularLocation>
        <location evidence="1">Membrane</location>
        <topology evidence="1">Multi-pass membrane protein</topology>
    </subcellularLocation>
</comment>
<dbReference type="InterPro" id="IPR038770">
    <property type="entry name" value="Na+/solute_symporter_sf"/>
</dbReference>
<sequence length="864" mass="92656">MAGPAPQGGVLEGANPVKYNASSPITLFIIQAGIVIIFCQLLHYPLRLLHQPRVIAEVIGGIILGPSVMMRIPGFQEAIFPTESMPVFNNVANLGLIVFLFLVALEVDIRLFTANWKVALSVGFAGMCIPFGLGVAIAYGLYHQFRLDSGLVPINFGVYALFIGTAMAITAFPVLCRILTELKLLRSNVGVTVLAAGIGNDVTGWILLALCVALVNNNSGLAALWCLLCGAGWALFLFFAVKPAFHWVLRRTGSIQNGPTQGMVALTMLLTLTSAWFTGIVGIHPIFGAFLVGLICPHDGGFAIKMTEKIEDLISVLFLPLYFALSGLSTNLGLLNDGITWGYVVGIIIIAFSGKIIGGTLAAKLCGMLWRESATVGVLMSCKGLVELIVLNIGLQAKILSPRTFTMFVVMALVTTVSTTPLTKLLYPIWYQQKVDKFRRGEINWDGTPTDASTTTSQIDSVEKLQATRIRRLFVYLRLDSLPSLFTFIALLGAETEEQAAPAAVGTAEAVIQKRKRKPLEVHGIRMVELTQRTSSVMQVTEGDDYYSAHDPVVNAFRTFSQLNDVAASGRVSVVPLASYPETLMSQAAEVASDFALIPWSEYGSVTEDQSLVPYLAGNPGERFRNGTHLDFIQKTLAKAASTCNSGIFINNAFGGVAAPRPGLQRRRSALSIRSADDRLETLLPITDKSHHVFFPFFGGADDRVALRFVLQLAKNAVVSLTITHFSFDSDGEIHGASSSAAVTKSRAVEDDVSASDLALLHTLQSSLPEDVAGRVTFKEIPVSPEAALEETVSVAAATVGKNPKNAGDIIVVGRRHGRLGDVDPVNGGDFRQTVGVVADMLVANAVKASLLIIQAGGRGLELA</sequence>
<accession>A0A420YMK0</accession>
<dbReference type="STRING" id="177199.A0A420YMK0"/>
<keyword evidence="2" id="KW-0813">Transport</keyword>
<organism evidence="9 10">
    <name type="scientific">Coniochaeta pulveracea</name>
    <dbReference type="NCBI Taxonomy" id="177199"/>
    <lineage>
        <taxon>Eukaryota</taxon>
        <taxon>Fungi</taxon>
        <taxon>Dikarya</taxon>
        <taxon>Ascomycota</taxon>
        <taxon>Pezizomycotina</taxon>
        <taxon>Sordariomycetes</taxon>
        <taxon>Sordariomycetidae</taxon>
        <taxon>Coniochaetales</taxon>
        <taxon>Coniochaetaceae</taxon>
        <taxon>Coniochaeta</taxon>
    </lineage>
</organism>
<evidence type="ECO:0000313" key="9">
    <source>
        <dbReference type="EMBL" id="RKU49082.1"/>
    </source>
</evidence>
<feature type="transmembrane region" description="Helical" evidence="7">
    <location>
        <begin position="25"/>
        <end position="42"/>
    </location>
</feature>
<feature type="transmembrane region" description="Helical" evidence="7">
    <location>
        <begin position="316"/>
        <end position="335"/>
    </location>
</feature>
<dbReference type="PANTHER" id="PTHR32468:SF0">
    <property type="entry name" value="K(+)_H(+) ANTIPORTER 1"/>
    <property type="match status" value="1"/>
</dbReference>
<feature type="transmembrane region" description="Helical" evidence="7">
    <location>
        <begin position="221"/>
        <end position="241"/>
    </location>
</feature>
<evidence type="ECO:0000256" key="2">
    <source>
        <dbReference type="ARBA" id="ARBA00022448"/>
    </source>
</evidence>
<feature type="domain" description="Cation/H+ exchanger transmembrane" evidence="8">
    <location>
        <begin position="36"/>
        <end position="423"/>
    </location>
</feature>
<dbReference type="OrthoDB" id="2687058at2759"/>
<feature type="transmembrane region" description="Helical" evidence="7">
    <location>
        <begin position="154"/>
        <end position="179"/>
    </location>
</feature>
<evidence type="ECO:0000256" key="7">
    <source>
        <dbReference type="SAM" id="Phobius"/>
    </source>
</evidence>
<keyword evidence="4 7" id="KW-1133">Transmembrane helix</keyword>
<evidence type="ECO:0000313" key="10">
    <source>
        <dbReference type="Proteomes" id="UP000275385"/>
    </source>
</evidence>
<dbReference type="Pfam" id="PF00999">
    <property type="entry name" value="Na_H_Exchanger"/>
    <property type="match status" value="1"/>
</dbReference>
<feature type="transmembrane region" description="Helical" evidence="7">
    <location>
        <begin position="191"/>
        <end position="215"/>
    </location>
</feature>
<evidence type="ECO:0000256" key="4">
    <source>
        <dbReference type="ARBA" id="ARBA00022989"/>
    </source>
</evidence>
<dbReference type="AlphaFoldDB" id="A0A420YMK0"/>
<keyword evidence="6 7" id="KW-0472">Membrane</keyword>
<feature type="transmembrane region" description="Helical" evidence="7">
    <location>
        <begin position="54"/>
        <end position="75"/>
    </location>
</feature>
<gene>
    <name evidence="9" type="primary">KHA1</name>
    <name evidence="9" type="ORF">DL546_004729</name>
</gene>
<evidence type="ECO:0000256" key="5">
    <source>
        <dbReference type="ARBA" id="ARBA00023065"/>
    </source>
</evidence>
<dbReference type="GO" id="GO:1902600">
    <property type="term" value="P:proton transmembrane transport"/>
    <property type="evidence" value="ECO:0007669"/>
    <property type="project" value="InterPro"/>
</dbReference>
<dbReference type="Proteomes" id="UP000275385">
    <property type="component" value="Unassembled WGS sequence"/>
</dbReference>
<dbReference type="EMBL" id="QVQW01000002">
    <property type="protein sequence ID" value="RKU49082.1"/>
    <property type="molecule type" value="Genomic_DNA"/>
</dbReference>
<feature type="transmembrane region" description="Helical" evidence="7">
    <location>
        <begin position="407"/>
        <end position="430"/>
    </location>
</feature>
<feature type="transmembrane region" description="Helical" evidence="7">
    <location>
        <begin position="341"/>
        <end position="362"/>
    </location>
</feature>
<reference evidence="9 10" key="1">
    <citation type="submission" date="2018-08" db="EMBL/GenBank/DDBJ databases">
        <title>Draft genome of the lignicolous fungus Coniochaeta pulveracea.</title>
        <authorList>
            <person name="Borstlap C.J."/>
            <person name="De Witt R.N."/>
            <person name="Botha A."/>
            <person name="Volschenk H."/>
        </authorList>
    </citation>
    <scope>NUCLEOTIDE SEQUENCE [LARGE SCALE GENOMIC DNA]</scope>
    <source>
        <strain evidence="9 10">CAB683</strain>
    </source>
</reference>
<dbReference type="Gene3D" id="1.20.1530.20">
    <property type="match status" value="1"/>
</dbReference>
<dbReference type="GO" id="GO:0015297">
    <property type="term" value="F:antiporter activity"/>
    <property type="evidence" value="ECO:0007669"/>
    <property type="project" value="InterPro"/>
</dbReference>
<feature type="transmembrane region" description="Helical" evidence="7">
    <location>
        <begin position="87"/>
        <end position="107"/>
    </location>
</feature>
<evidence type="ECO:0000256" key="1">
    <source>
        <dbReference type="ARBA" id="ARBA00004141"/>
    </source>
</evidence>